<evidence type="ECO:0000259" key="1">
    <source>
        <dbReference type="PROSITE" id="PS50835"/>
    </source>
</evidence>
<evidence type="ECO:0000313" key="2">
    <source>
        <dbReference type="EMBL" id="AAP99572.1"/>
    </source>
</evidence>
<sequence>MIGLFLRRLKAFICISIFIFIIPFKALPAEVLQVSSPSIIQIGDNNRNYKVKLACINIEPSKESEALNWMKSTLPRHSKVNLLPQRSEDGILLAELIKLRSNQDIAKSMSEMGFGEYYCRD</sequence>
<dbReference type="EMBL" id="AE017126">
    <property type="protein sequence ID" value="AAP99572.1"/>
    <property type="molecule type" value="Genomic_DNA"/>
</dbReference>
<proteinExistence type="predicted"/>
<dbReference type="EnsemblBacteria" id="AAP99572">
    <property type="protein sequence ID" value="AAP99572"/>
    <property type="gene ID" value="Pro_0527"/>
</dbReference>
<accession>Q7VD56</accession>
<evidence type="ECO:0000313" key="3">
    <source>
        <dbReference type="Proteomes" id="UP000001420"/>
    </source>
</evidence>
<dbReference type="STRING" id="167539.Pro_0527"/>
<dbReference type="OrthoDB" id="541495at2"/>
<feature type="domain" description="Ig-like" evidence="1">
    <location>
        <begin position="28"/>
        <end position="121"/>
    </location>
</feature>
<dbReference type="PROSITE" id="PS50835">
    <property type="entry name" value="IG_LIKE"/>
    <property type="match status" value="1"/>
</dbReference>
<organism evidence="2 3">
    <name type="scientific">Prochlorococcus marinus (strain SARG / CCMP1375 / SS120)</name>
    <dbReference type="NCBI Taxonomy" id="167539"/>
    <lineage>
        <taxon>Bacteria</taxon>
        <taxon>Bacillati</taxon>
        <taxon>Cyanobacteriota</taxon>
        <taxon>Cyanophyceae</taxon>
        <taxon>Synechococcales</taxon>
        <taxon>Prochlorococcaceae</taxon>
        <taxon>Prochlorococcus</taxon>
    </lineage>
</organism>
<keyword evidence="3" id="KW-1185">Reference proteome</keyword>
<dbReference type="SUPFAM" id="SSF50199">
    <property type="entry name" value="Staphylococcal nuclease"/>
    <property type="match status" value="1"/>
</dbReference>
<dbReference type="PATRIC" id="fig|167539.5.peg.541"/>
<dbReference type="Proteomes" id="UP000001420">
    <property type="component" value="Chromosome"/>
</dbReference>
<dbReference type="eggNOG" id="ENOG50343A7">
    <property type="taxonomic scope" value="Bacteria"/>
</dbReference>
<dbReference type="KEGG" id="pma:Pro_0527"/>
<dbReference type="InterPro" id="IPR007110">
    <property type="entry name" value="Ig-like_dom"/>
</dbReference>
<gene>
    <name evidence="2" type="ordered locus">Pro_0527</name>
</gene>
<dbReference type="RefSeq" id="WP_011124681.1">
    <property type="nucleotide sequence ID" value="NC_005042.1"/>
</dbReference>
<dbReference type="HOGENOM" id="CLU_148080_0_0_3"/>
<name>Q7VD56_PROMA</name>
<protein>
    <submittedName>
        <fullName evidence="2">Thermonuclease homolog</fullName>
    </submittedName>
</protein>
<reference evidence="2 3" key="1">
    <citation type="journal article" date="2003" name="Proc. Natl. Acad. Sci. U.S.A.">
        <title>Genome sequence of the cyanobacterium Prochlorococcus marinus SS120, a nearly minimal oxyphototrophic genome.</title>
        <authorList>
            <person name="Dufresne A."/>
            <person name="Salanoubat M."/>
            <person name="Partensky F."/>
            <person name="Artiguenave F."/>
            <person name="Axmann I.M."/>
            <person name="Barbe V."/>
            <person name="Duprat S."/>
            <person name="Galperin M.Y."/>
            <person name="Koonin E.V."/>
            <person name="Le Gall F."/>
            <person name="Makarova K.S."/>
            <person name="Ostrowski M."/>
            <person name="Oztas S."/>
            <person name="Robert C."/>
            <person name="Rogozin I.B."/>
            <person name="Scanlan D.J."/>
            <person name="Tandeau de Marsac N."/>
            <person name="Weissenbach J."/>
            <person name="Wincker P."/>
            <person name="Wolf Y.I."/>
            <person name="Hess W.R."/>
        </authorList>
    </citation>
    <scope>NUCLEOTIDE SEQUENCE [LARGE SCALE GENOMIC DNA]</scope>
    <source>
        <strain evidence="3">SARG / CCMP1375 / SS120</strain>
    </source>
</reference>
<dbReference type="InterPro" id="IPR035437">
    <property type="entry name" value="SNase_OB-fold_sf"/>
</dbReference>
<dbReference type="AlphaFoldDB" id="Q7VD56"/>